<feature type="domain" description="HD-GYP" evidence="1">
    <location>
        <begin position="94"/>
        <end position="290"/>
    </location>
</feature>
<dbReference type="InterPro" id="IPR037522">
    <property type="entry name" value="HD_GYP_dom"/>
</dbReference>
<dbReference type="PANTHER" id="PTHR43155">
    <property type="entry name" value="CYCLIC DI-GMP PHOSPHODIESTERASE PA4108-RELATED"/>
    <property type="match status" value="1"/>
</dbReference>
<dbReference type="EMBL" id="CP070969">
    <property type="protein sequence ID" value="QSF45665.1"/>
    <property type="molecule type" value="Genomic_DNA"/>
</dbReference>
<dbReference type="SMART" id="SM00471">
    <property type="entry name" value="HDc"/>
    <property type="match status" value="1"/>
</dbReference>
<evidence type="ECO:0000313" key="2">
    <source>
        <dbReference type="EMBL" id="QSF45665.1"/>
    </source>
</evidence>
<keyword evidence="3" id="KW-1185">Reference proteome</keyword>
<gene>
    <name evidence="2" type="ORF">JRJ22_03125</name>
</gene>
<accession>A0ABX7LBZ1</accession>
<protein>
    <submittedName>
        <fullName evidence="2">HD-GYP domain-containing protein</fullName>
    </submittedName>
</protein>
<dbReference type="CDD" id="cd00077">
    <property type="entry name" value="HDc"/>
    <property type="match status" value="1"/>
</dbReference>
<name>A0ABX7LBZ1_9BACL</name>
<dbReference type="Pfam" id="PF13487">
    <property type="entry name" value="HD_5"/>
    <property type="match status" value="1"/>
</dbReference>
<proteinExistence type="predicted"/>
<dbReference type="Gene3D" id="1.10.3210.10">
    <property type="entry name" value="Hypothetical protein af1432"/>
    <property type="match status" value="1"/>
</dbReference>
<evidence type="ECO:0000259" key="1">
    <source>
        <dbReference type="PROSITE" id="PS51832"/>
    </source>
</evidence>
<organism evidence="2 3">
    <name type="scientific">Paenibacillus tianjinensis</name>
    <dbReference type="NCBI Taxonomy" id="2810347"/>
    <lineage>
        <taxon>Bacteria</taxon>
        <taxon>Bacillati</taxon>
        <taxon>Bacillota</taxon>
        <taxon>Bacilli</taxon>
        <taxon>Bacillales</taxon>
        <taxon>Paenibacillaceae</taxon>
        <taxon>Paenibacillus</taxon>
    </lineage>
</organism>
<sequence>MREILGRKLKRDIVSPNGLTIIPAETILTEQHLHLIANHKADRQSIFLYPDKMEQRKNQVNEIVKQSEELFHSIKYTSEIPVKDLTTKLVPQLREFVNNTNVYELLETLKYQDDYTYRHNIAVGAIATLIGNWLKLDEDELSSLTLAGTMHDVGKLNIPSEILNKPGKLTVEEFDLIKSHTIIGYDLLKESFGQNSNVSLVALQHHEKGNGKGYPYGIRKNKIHYHSKIVMVADVYHAMSSKRSYHEVMPFYEVINHMRASAYGEMDPKILSVFHTNMIRRLIGQQVELLDGTMCKVVYVYPYEQDAIFQLENGTFLDSSKDHQIHIKEVFI</sequence>
<dbReference type="InterPro" id="IPR003607">
    <property type="entry name" value="HD/PDEase_dom"/>
</dbReference>
<dbReference type="SUPFAM" id="SSF109604">
    <property type="entry name" value="HD-domain/PDEase-like"/>
    <property type="match status" value="1"/>
</dbReference>
<dbReference type="Proteomes" id="UP000663452">
    <property type="component" value="Chromosome"/>
</dbReference>
<dbReference type="PANTHER" id="PTHR43155:SF2">
    <property type="entry name" value="CYCLIC DI-GMP PHOSPHODIESTERASE PA4108"/>
    <property type="match status" value="1"/>
</dbReference>
<dbReference type="PROSITE" id="PS51832">
    <property type="entry name" value="HD_GYP"/>
    <property type="match status" value="1"/>
</dbReference>
<evidence type="ECO:0000313" key="3">
    <source>
        <dbReference type="Proteomes" id="UP000663452"/>
    </source>
</evidence>
<dbReference type="RefSeq" id="WP_206103197.1">
    <property type="nucleotide sequence ID" value="NZ_CP070969.1"/>
</dbReference>
<reference evidence="2 3" key="1">
    <citation type="submission" date="2021-02" db="EMBL/GenBank/DDBJ databases">
        <title>Paenibacillus tianjinensis sp. nov.</title>
        <authorList>
            <person name="Liu H."/>
        </authorList>
    </citation>
    <scope>NUCLEOTIDE SEQUENCE [LARGE SCALE GENOMIC DNA]</scope>
    <source>
        <strain evidence="2 3">TB2019</strain>
    </source>
</reference>